<dbReference type="Pfam" id="PF07859">
    <property type="entry name" value="Abhydrolase_3"/>
    <property type="match status" value="1"/>
</dbReference>
<dbReference type="PANTHER" id="PTHR48081">
    <property type="entry name" value="AB HYDROLASE SUPERFAMILY PROTEIN C4A8.06C"/>
    <property type="match status" value="1"/>
</dbReference>
<dbReference type="GO" id="GO:0016787">
    <property type="term" value="F:hydrolase activity"/>
    <property type="evidence" value="ECO:0007669"/>
    <property type="project" value="UniProtKB-KW"/>
</dbReference>
<keyword evidence="2 5" id="KW-0378">Hydrolase</keyword>
<dbReference type="SUPFAM" id="SSF53474">
    <property type="entry name" value="alpha/beta-Hydrolases"/>
    <property type="match status" value="1"/>
</dbReference>
<sequence length="320" mass="34185">MSEPFDLSRLDPEVQTVLGEMAAQSLPPLDTLPIAQMREVYRTLGDRLGGEAQPMHEIRDLAAEGPLGPIPLRLYRPRPADAAPAAATIYLHGGGWIIGDLDSHDKICRRLAHASGEALIAVDYRLAPEHPAPNGPEDVLAAIRWIAANAASLGLDPARLAVAGDSAGGGLAAMACQQLRESAVALRAQVLFYPGLDLTPESDTLPSRQRNGQVPPLTTELMRAMAEPFIGDFDTHDLRVSPLLATDLQALPPALIVTAEFDALLDEGRHYRDKLQAAGVAVTYVEVPRMIHGFIEMAGAVSAAVSVLDQAAAFLRQRLA</sequence>
<dbReference type="PROSITE" id="PS01174">
    <property type="entry name" value="LIPASE_GDXG_SER"/>
    <property type="match status" value="1"/>
</dbReference>
<evidence type="ECO:0000256" key="3">
    <source>
        <dbReference type="PROSITE-ProRule" id="PRU10038"/>
    </source>
</evidence>
<name>A0AB74UHS8_9GAMM</name>
<dbReference type="InterPro" id="IPR050300">
    <property type="entry name" value="GDXG_lipolytic_enzyme"/>
</dbReference>
<dbReference type="FunFam" id="3.40.50.1820:FF:000089">
    <property type="entry name" value="Alpha/beta hydrolase"/>
    <property type="match status" value="1"/>
</dbReference>
<evidence type="ECO:0000256" key="2">
    <source>
        <dbReference type="ARBA" id="ARBA00022801"/>
    </source>
</evidence>
<reference evidence="5" key="1">
    <citation type="submission" date="2024-06" db="EMBL/GenBank/DDBJ databases">
        <title>Complete genome of Salinicola endophyticus HNIBRBA4755.</title>
        <authorList>
            <person name="Shin S.Y."/>
            <person name="Kang H."/>
            <person name="Song J."/>
        </authorList>
    </citation>
    <scope>NUCLEOTIDE SEQUENCE</scope>
    <source>
        <strain evidence="5">HNIBRBA4755</strain>
    </source>
</reference>
<dbReference type="RefSeq" id="WP_353981188.1">
    <property type="nucleotide sequence ID" value="NZ_CP159578.1"/>
</dbReference>
<evidence type="ECO:0000259" key="4">
    <source>
        <dbReference type="Pfam" id="PF07859"/>
    </source>
</evidence>
<evidence type="ECO:0000313" key="5">
    <source>
        <dbReference type="EMBL" id="XCJ80361.1"/>
    </source>
</evidence>
<accession>A0AB74UHS8</accession>
<dbReference type="Gene3D" id="3.40.50.1820">
    <property type="entry name" value="alpha/beta hydrolase"/>
    <property type="match status" value="1"/>
</dbReference>
<dbReference type="InterPro" id="IPR013094">
    <property type="entry name" value="AB_hydrolase_3"/>
</dbReference>
<protein>
    <submittedName>
        <fullName evidence="5">Alpha/beta hydrolase</fullName>
    </submittedName>
</protein>
<dbReference type="PANTHER" id="PTHR48081:SF8">
    <property type="entry name" value="ALPHA_BETA HYDROLASE FOLD-3 DOMAIN-CONTAINING PROTEIN-RELATED"/>
    <property type="match status" value="1"/>
</dbReference>
<dbReference type="EMBL" id="CP159578">
    <property type="protein sequence ID" value="XCJ80361.1"/>
    <property type="molecule type" value="Genomic_DNA"/>
</dbReference>
<evidence type="ECO:0000256" key="1">
    <source>
        <dbReference type="ARBA" id="ARBA00010515"/>
    </source>
</evidence>
<gene>
    <name evidence="5" type="ORF">ABV408_04115</name>
</gene>
<comment type="similarity">
    <text evidence="1">Belongs to the 'GDXG' lipolytic enzyme family.</text>
</comment>
<feature type="domain" description="Alpha/beta hydrolase fold-3" evidence="4">
    <location>
        <begin position="89"/>
        <end position="295"/>
    </location>
</feature>
<dbReference type="InterPro" id="IPR033140">
    <property type="entry name" value="Lipase_GDXG_put_SER_AS"/>
</dbReference>
<organism evidence="5">
    <name type="scientific">Salinicola endophyticus</name>
    <dbReference type="NCBI Taxonomy" id="1949083"/>
    <lineage>
        <taxon>Bacteria</taxon>
        <taxon>Pseudomonadati</taxon>
        <taxon>Pseudomonadota</taxon>
        <taxon>Gammaproteobacteria</taxon>
        <taxon>Oceanospirillales</taxon>
        <taxon>Halomonadaceae</taxon>
        <taxon>Salinicola</taxon>
    </lineage>
</organism>
<proteinExistence type="inferred from homology"/>
<feature type="active site" evidence="3">
    <location>
        <position position="166"/>
    </location>
</feature>
<dbReference type="AlphaFoldDB" id="A0AB74UHS8"/>
<dbReference type="InterPro" id="IPR029058">
    <property type="entry name" value="AB_hydrolase_fold"/>
</dbReference>